<proteinExistence type="inferred from homology"/>
<comment type="caution">
    <text evidence="8">The sequence shown here is derived from an EMBL/GenBank/DDBJ whole genome shotgun (WGS) entry which is preliminary data.</text>
</comment>
<keyword evidence="4" id="KW-0378">Hydrolase</keyword>
<feature type="signal peptide" evidence="6">
    <location>
        <begin position="1"/>
        <end position="21"/>
    </location>
</feature>
<dbReference type="PROSITE" id="PS51762">
    <property type="entry name" value="GH16_2"/>
    <property type="match status" value="1"/>
</dbReference>
<evidence type="ECO:0000256" key="2">
    <source>
        <dbReference type="ARBA" id="ARBA00006865"/>
    </source>
</evidence>
<dbReference type="STRING" id="1658172.A0A1B7P4G6"/>
<dbReference type="EMBL" id="LGUA01000127">
    <property type="protein sequence ID" value="OAX83878.1"/>
    <property type="molecule type" value="Genomic_DNA"/>
</dbReference>
<dbReference type="SUPFAM" id="SSF49899">
    <property type="entry name" value="Concanavalin A-like lectins/glucanases"/>
    <property type="match status" value="1"/>
</dbReference>
<evidence type="ECO:0000256" key="3">
    <source>
        <dbReference type="ARBA" id="ARBA00012599"/>
    </source>
</evidence>
<feature type="chain" id="PRO_5008598421" description="endo-1,3(4)-beta-glucanase" evidence="6">
    <location>
        <begin position="22"/>
        <end position="317"/>
    </location>
</feature>
<evidence type="ECO:0000256" key="6">
    <source>
        <dbReference type="SAM" id="SignalP"/>
    </source>
</evidence>
<evidence type="ECO:0000259" key="7">
    <source>
        <dbReference type="PROSITE" id="PS51762"/>
    </source>
</evidence>
<protein>
    <recommendedName>
        <fullName evidence="3">endo-1,3(4)-beta-glucanase</fullName>
        <ecNumber evidence="3">3.2.1.6</ecNumber>
    </recommendedName>
</protein>
<dbReference type="FunFam" id="2.60.120.200:FF:000114">
    <property type="entry name" value="Probable endo-1,3(4)-beta-glucanase NFIA_089530"/>
    <property type="match status" value="1"/>
</dbReference>
<evidence type="ECO:0000313" key="8">
    <source>
        <dbReference type="EMBL" id="OAX83878.1"/>
    </source>
</evidence>
<dbReference type="CDD" id="cd02181">
    <property type="entry name" value="GH16_fungal_Lam16A_glucanase"/>
    <property type="match status" value="1"/>
</dbReference>
<dbReference type="Gene3D" id="2.60.120.200">
    <property type="match status" value="1"/>
</dbReference>
<dbReference type="GO" id="GO:0009251">
    <property type="term" value="P:glucan catabolic process"/>
    <property type="evidence" value="ECO:0007669"/>
    <property type="project" value="TreeGrafter"/>
</dbReference>
<comment type="similarity">
    <text evidence="2">Belongs to the glycosyl hydrolase 16 family.</text>
</comment>
<dbReference type="PANTHER" id="PTHR10963:SF24">
    <property type="entry name" value="GLYCOSIDASE C21B10.07-RELATED"/>
    <property type="match status" value="1"/>
</dbReference>
<dbReference type="EC" id="3.2.1.6" evidence="3"/>
<dbReference type="Pfam" id="PF26113">
    <property type="entry name" value="GH16_XgeA"/>
    <property type="match status" value="1"/>
</dbReference>
<name>A0A1B7P4G6_9EURO</name>
<feature type="domain" description="GH16" evidence="7">
    <location>
        <begin position="18"/>
        <end position="282"/>
    </location>
</feature>
<dbReference type="Proteomes" id="UP000091918">
    <property type="component" value="Unassembled WGS sequence"/>
</dbReference>
<keyword evidence="5" id="KW-0326">Glycosidase</keyword>
<gene>
    <name evidence="8" type="ORF">ACJ72_01755</name>
</gene>
<dbReference type="InterPro" id="IPR000757">
    <property type="entry name" value="Beta-glucanase-like"/>
</dbReference>
<dbReference type="AlphaFoldDB" id="A0A1B7P4G6"/>
<dbReference type="InterPro" id="IPR013320">
    <property type="entry name" value="ConA-like_dom_sf"/>
</dbReference>
<dbReference type="PANTHER" id="PTHR10963">
    <property type="entry name" value="GLYCOSYL HYDROLASE-RELATED"/>
    <property type="match status" value="1"/>
</dbReference>
<dbReference type="GO" id="GO:0052861">
    <property type="term" value="F:endo-1,3(4)-beta-glucanase activity"/>
    <property type="evidence" value="ECO:0007669"/>
    <property type="project" value="UniProtKB-EC"/>
</dbReference>
<evidence type="ECO:0000256" key="4">
    <source>
        <dbReference type="ARBA" id="ARBA00022801"/>
    </source>
</evidence>
<keyword evidence="9" id="KW-1185">Reference proteome</keyword>
<organism evidence="8 9">
    <name type="scientific">Emergomyces africanus</name>
    <dbReference type="NCBI Taxonomy" id="1955775"/>
    <lineage>
        <taxon>Eukaryota</taxon>
        <taxon>Fungi</taxon>
        <taxon>Dikarya</taxon>
        <taxon>Ascomycota</taxon>
        <taxon>Pezizomycotina</taxon>
        <taxon>Eurotiomycetes</taxon>
        <taxon>Eurotiomycetidae</taxon>
        <taxon>Onygenales</taxon>
        <taxon>Ajellomycetaceae</taxon>
        <taxon>Emergomyces</taxon>
    </lineage>
</organism>
<keyword evidence="6" id="KW-0732">Signal</keyword>
<dbReference type="OrthoDB" id="192832at2759"/>
<sequence length="317" mass="34980">MHLHTSAILICLNSFIAFSQAGYVLKDEYNSQNFFQEFNFFTGDDPTHGYVDYVDKSTAESQGLVSTTGNAIYMGVDSTRIASGRGRSSVRVESKRTYDRGLIITDIEHMPGGICGTWPAFWTVGPNWPVDGEIDILEGVNDQRTNLMVMHTNAGCSITNRGTFTGQLLTPNCDINAPGQSPNAGCSIADTDPASYGAGFNANGGGVFATEITNEAVTMWFFKRSEVPLDIRSGVPYPRWWPKPQAQFSGGCDIAAHFRQQRIIFDTTFCGDWAGNVWYSSSCAAKAQTCQQFVRYNPSAFTEAFWRVNYVRVFEAS</sequence>
<evidence type="ECO:0000313" key="9">
    <source>
        <dbReference type="Proteomes" id="UP000091918"/>
    </source>
</evidence>
<dbReference type="InterPro" id="IPR050546">
    <property type="entry name" value="Glycosyl_Hydrlase_16"/>
</dbReference>
<reference evidence="8 9" key="1">
    <citation type="submission" date="2015-07" db="EMBL/GenBank/DDBJ databases">
        <title>Emmonsia species relationships and genome sequence.</title>
        <authorList>
            <person name="Cuomo C.A."/>
            <person name="Schwartz I.S."/>
            <person name="Kenyon C."/>
            <person name="de Hoog G.S."/>
            <person name="Govender N.P."/>
            <person name="Botha A."/>
            <person name="Moreno L."/>
            <person name="de Vries M."/>
            <person name="Munoz J.F."/>
            <person name="Stielow J.B."/>
        </authorList>
    </citation>
    <scope>NUCLEOTIDE SEQUENCE [LARGE SCALE GENOMIC DNA]</scope>
    <source>
        <strain evidence="8 9">CBS 136260</strain>
    </source>
</reference>
<evidence type="ECO:0000256" key="1">
    <source>
        <dbReference type="ARBA" id="ARBA00000124"/>
    </source>
</evidence>
<accession>A0A1B7P4G6</accession>
<comment type="catalytic activity">
    <reaction evidence="1">
        <text>Endohydrolysis of (1-&gt;3)- or (1-&gt;4)-linkages in beta-D-glucans when the glucose residue whose reducing group is involved in the linkage to be hydrolyzed is itself substituted at C-3.</text>
        <dbReference type="EC" id="3.2.1.6"/>
    </reaction>
</comment>
<evidence type="ECO:0000256" key="5">
    <source>
        <dbReference type="ARBA" id="ARBA00023295"/>
    </source>
</evidence>